<feature type="region of interest" description="Disordered" evidence="10">
    <location>
        <begin position="349"/>
        <end position="371"/>
    </location>
</feature>
<evidence type="ECO:0000256" key="6">
    <source>
        <dbReference type="ARBA" id="ARBA00023015"/>
    </source>
</evidence>
<evidence type="ECO:0000313" key="16">
    <source>
        <dbReference type="RefSeq" id="XP_022252811.1"/>
    </source>
</evidence>
<evidence type="ECO:0000256" key="3">
    <source>
        <dbReference type="ARBA" id="ARBA00007167"/>
    </source>
</evidence>
<dbReference type="Proteomes" id="UP000694941">
    <property type="component" value="Unplaced"/>
</dbReference>
<evidence type="ECO:0000256" key="10">
    <source>
        <dbReference type="SAM" id="MobiDB-lite"/>
    </source>
</evidence>
<dbReference type="InterPro" id="IPR024783">
    <property type="entry name" value="TORC_N"/>
</dbReference>
<comment type="subcellular location">
    <subcellularLocation>
        <location evidence="2">Cytoplasm</location>
    </subcellularLocation>
    <subcellularLocation>
        <location evidence="1">Nucleus</location>
    </subcellularLocation>
</comment>
<dbReference type="Pfam" id="PF12885">
    <property type="entry name" value="TORC_M"/>
    <property type="match status" value="1"/>
</dbReference>
<dbReference type="RefSeq" id="XP_022252811.1">
    <property type="nucleotide sequence ID" value="XM_022397103.1"/>
</dbReference>
<keyword evidence="8" id="KW-0804">Transcription</keyword>
<feature type="region of interest" description="Disordered" evidence="10">
    <location>
        <begin position="282"/>
        <end position="337"/>
    </location>
</feature>
<feature type="domain" description="Transducer of regulated CREB activity middle" evidence="12">
    <location>
        <begin position="136"/>
        <end position="276"/>
    </location>
</feature>
<dbReference type="InterPro" id="IPR024785">
    <property type="entry name" value="TORC_C"/>
</dbReference>
<evidence type="ECO:0000256" key="4">
    <source>
        <dbReference type="ARBA" id="ARBA00022490"/>
    </source>
</evidence>
<feature type="region of interest" description="Disordered" evidence="10">
    <location>
        <begin position="119"/>
        <end position="138"/>
    </location>
</feature>
<dbReference type="PANTHER" id="PTHR13589:SF15">
    <property type="entry name" value="CREB-REGULATED TRANSCRIPTION COACTIVATOR, ISOFORM B"/>
    <property type="match status" value="1"/>
</dbReference>
<evidence type="ECO:0000259" key="11">
    <source>
        <dbReference type="Pfam" id="PF12884"/>
    </source>
</evidence>
<evidence type="ECO:0000256" key="2">
    <source>
        <dbReference type="ARBA" id="ARBA00004496"/>
    </source>
</evidence>
<feature type="domain" description="Transducer of regulated CREB activity N-terminal" evidence="11">
    <location>
        <begin position="3"/>
        <end position="59"/>
    </location>
</feature>
<dbReference type="RefSeq" id="XP_022252810.1">
    <property type="nucleotide sequence ID" value="XM_022397102.1"/>
</dbReference>
<evidence type="ECO:0000256" key="1">
    <source>
        <dbReference type="ARBA" id="ARBA00004123"/>
    </source>
</evidence>
<evidence type="ECO:0000256" key="9">
    <source>
        <dbReference type="ARBA" id="ARBA00023242"/>
    </source>
</evidence>
<dbReference type="Pfam" id="PF12884">
    <property type="entry name" value="TORC_N"/>
    <property type="match status" value="1"/>
</dbReference>
<keyword evidence="7" id="KW-0010">Activator</keyword>
<name>A0ABM1TAA4_LIMPO</name>
<keyword evidence="14" id="KW-1185">Reference proteome</keyword>
<feature type="compositionally biased region" description="Low complexity" evidence="10">
    <location>
        <begin position="612"/>
        <end position="625"/>
    </location>
</feature>
<keyword evidence="5" id="KW-0597">Phosphoprotein</keyword>
<dbReference type="PANTHER" id="PTHR13589">
    <property type="entry name" value="CREB-REGULATED TRANSCRIPTION COACTIVATOR"/>
    <property type="match status" value="1"/>
</dbReference>
<feature type="compositionally biased region" description="Polar residues" evidence="10">
    <location>
        <begin position="456"/>
        <end position="466"/>
    </location>
</feature>
<feature type="region of interest" description="Disordered" evidence="10">
    <location>
        <begin position="608"/>
        <end position="629"/>
    </location>
</feature>
<evidence type="ECO:0000313" key="14">
    <source>
        <dbReference type="Proteomes" id="UP000694941"/>
    </source>
</evidence>
<feature type="compositionally biased region" description="Low complexity" evidence="10">
    <location>
        <begin position="399"/>
        <end position="410"/>
    </location>
</feature>
<accession>A0ABM1TAA4</accession>
<evidence type="ECO:0000256" key="8">
    <source>
        <dbReference type="ARBA" id="ARBA00023163"/>
    </source>
</evidence>
<feature type="compositionally biased region" description="Basic and acidic residues" evidence="10">
    <location>
        <begin position="82"/>
        <end position="94"/>
    </location>
</feature>
<feature type="domain" description="Transducer of regulated CREB activity C-terminal" evidence="13">
    <location>
        <begin position="618"/>
        <end position="696"/>
    </location>
</feature>
<evidence type="ECO:0000313" key="15">
    <source>
        <dbReference type="RefSeq" id="XP_022252810.1"/>
    </source>
</evidence>
<evidence type="ECO:0000259" key="13">
    <source>
        <dbReference type="Pfam" id="PF12886"/>
    </source>
</evidence>
<dbReference type="InterPro" id="IPR024786">
    <property type="entry name" value="TORC"/>
</dbReference>
<proteinExistence type="inferred from homology"/>
<evidence type="ECO:0000256" key="7">
    <source>
        <dbReference type="ARBA" id="ARBA00023159"/>
    </source>
</evidence>
<organism evidence="14 15">
    <name type="scientific">Limulus polyphemus</name>
    <name type="common">Atlantic horseshoe crab</name>
    <dbReference type="NCBI Taxonomy" id="6850"/>
    <lineage>
        <taxon>Eukaryota</taxon>
        <taxon>Metazoa</taxon>
        <taxon>Ecdysozoa</taxon>
        <taxon>Arthropoda</taxon>
        <taxon>Chelicerata</taxon>
        <taxon>Merostomata</taxon>
        <taxon>Xiphosura</taxon>
        <taxon>Limulidae</taxon>
        <taxon>Limulus</taxon>
    </lineage>
</organism>
<sequence>MANPRKFSEKIALHNQKQAEETAAFEQVMREVMGATRNAQPQYLHLSPTLGSYRGGSLPNVNQIGNNSIDLQSALTNLEDMKQGKDHAVSDRIHRERGRQISPHRSRQFPFEKHIDVSPYGSTAYLSPPPDTNWRRTNSDSALHQSAMNPQENIYGVNSSPVRRVHDMDSGMMHDTYNNHVKEYWDPRKQPQEPRQVGLSPPSPHARPKSCEVPDINIYPSQEESNLIHVPISNNTGSLPDLTNLHFPSPLATPLDVEDQSGLVYSQHSPSQSNVVTYSHLSSLSPQQHHTHGIGPNVSGGTLIQPTAGVGGGGGSRHNSPGPSPSPSSRRRHHHNSNNLVIGSSSLRHHGLHSSQQQVRYTPPRHEPPRITVEGLTIDTNALSLNNYLPQQQTFGMYPQQQPNQSPHHNYGQSQALSQMPVGPYHNNSIADHSSSVPNSPVSQSFSPINSPGLGPSSSLNKSPFTENNNYLFHHHHQQNHHANILQHQLEQYDVVGESFEQPDQFVMQLPNRSNTTSNKDVSSPNVSNIYHTNFDSVDGSGSQVAVDVGMGERNRFHYADLQGEGLPRPQDSVDTNMMYYGISSTGSDPHQHSPTLYSKSTVISSVHQSSPQTPQTPTIILTTPGGEEPLMRQDFAKDIGSAMASMTGSFDTDFFTPDDALRAGLDPIDFDGLQILTDPDISVISDPATEETFRLEHS</sequence>
<feature type="region of interest" description="Disordered" evidence="10">
    <location>
        <begin position="189"/>
        <end position="210"/>
    </location>
</feature>
<keyword evidence="9" id="KW-0539">Nucleus</keyword>
<protein>
    <submittedName>
        <fullName evidence="15 16">CREB-regulated transcription coactivator 1-like</fullName>
    </submittedName>
</protein>
<dbReference type="Pfam" id="PF12886">
    <property type="entry name" value="TORC_C"/>
    <property type="match status" value="1"/>
</dbReference>
<evidence type="ECO:0000256" key="5">
    <source>
        <dbReference type="ARBA" id="ARBA00022553"/>
    </source>
</evidence>
<feature type="region of interest" description="Disordered" evidence="10">
    <location>
        <begin position="82"/>
        <end position="114"/>
    </location>
</feature>
<evidence type="ECO:0000259" key="12">
    <source>
        <dbReference type="Pfam" id="PF12885"/>
    </source>
</evidence>
<dbReference type="InterPro" id="IPR024784">
    <property type="entry name" value="TORC_M"/>
</dbReference>
<keyword evidence="6" id="KW-0805">Transcription regulation</keyword>
<keyword evidence="4" id="KW-0963">Cytoplasm</keyword>
<dbReference type="GeneID" id="106468736"/>
<reference evidence="15 16" key="1">
    <citation type="submission" date="2025-05" db="UniProtKB">
        <authorList>
            <consortium name="RefSeq"/>
        </authorList>
    </citation>
    <scope>IDENTIFICATION</scope>
    <source>
        <tissue evidence="15 16">Muscle</tissue>
    </source>
</reference>
<feature type="region of interest" description="Disordered" evidence="10">
    <location>
        <begin position="397"/>
        <end position="466"/>
    </location>
</feature>
<comment type="similarity">
    <text evidence="3">Belongs to the TORC family.</text>
</comment>
<gene>
    <name evidence="15 16" type="primary">LOC106468736</name>
</gene>
<feature type="compositionally biased region" description="Low complexity" evidence="10">
    <location>
        <begin position="434"/>
        <end position="448"/>
    </location>
</feature>